<proteinExistence type="predicted"/>
<evidence type="ECO:0000313" key="3">
    <source>
        <dbReference type="EMBL" id="RWW96627.1"/>
    </source>
</evidence>
<dbReference type="CDD" id="cd00093">
    <property type="entry name" value="HTH_XRE"/>
    <property type="match status" value="1"/>
</dbReference>
<dbReference type="Proteomes" id="UP000287527">
    <property type="component" value="Unassembled WGS sequence"/>
</dbReference>
<name>A0A444H077_9FLAO</name>
<evidence type="ECO:0000259" key="2">
    <source>
        <dbReference type="PROSITE" id="PS50943"/>
    </source>
</evidence>
<dbReference type="InterPro" id="IPR001387">
    <property type="entry name" value="Cro/C1-type_HTH"/>
</dbReference>
<gene>
    <name evidence="3" type="ORF">EPI11_13590</name>
</gene>
<sequence>MVNTDDFIKRLEIILDYYSYSASVFADKMGVQRSGLSHLLSGRNKPSLDFVMKIVENFPEVDLYWLLQGTGSFPKKEDSGYRIPDTSFTPTSQPEETKIDDPFTEKKESVQIPDLFNLETKSSTLSVSKEKNIERIVVFYADGTFKSYSPENKEPR</sequence>
<feature type="region of interest" description="Disordered" evidence="1">
    <location>
        <begin position="74"/>
        <end position="104"/>
    </location>
</feature>
<organism evidence="3 4">
    <name type="scientific">Flavobacterium cerinum</name>
    <dbReference type="NCBI Taxonomy" id="2502784"/>
    <lineage>
        <taxon>Bacteria</taxon>
        <taxon>Pseudomonadati</taxon>
        <taxon>Bacteroidota</taxon>
        <taxon>Flavobacteriia</taxon>
        <taxon>Flavobacteriales</taxon>
        <taxon>Flavobacteriaceae</taxon>
        <taxon>Flavobacterium</taxon>
    </lineage>
</organism>
<keyword evidence="4" id="KW-1185">Reference proteome</keyword>
<dbReference type="GO" id="GO:0003677">
    <property type="term" value="F:DNA binding"/>
    <property type="evidence" value="ECO:0007669"/>
    <property type="project" value="InterPro"/>
</dbReference>
<evidence type="ECO:0000313" key="4">
    <source>
        <dbReference type="Proteomes" id="UP000287527"/>
    </source>
</evidence>
<dbReference type="PROSITE" id="PS50943">
    <property type="entry name" value="HTH_CROC1"/>
    <property type="match status" value="1"/>
</dbReference>
<accession>A0A444H077</accession>
<reference evidence="3 4" key="1">
    <citation type="submission" date="2019-01" db="EMBL/GenBank/DDBJ databases">
        <title>Flavobacterium sp. nov.,isolated from freshwater.</title>
        <authorList>
            <person name="Zhang R."/>
            <person name="Du Z.-J."/>
        </authorList>
    </citation>
    <scope>NUCLEOTIDE SEQUENCE [LARGE SCALE GENOMIC DNA]</scope>
    <source>
        <strain evidence="3 4">1E403</strain>
    </source>
</reference>
<feature type="compositionally biased region" description="Basic and acidic residues" evidence="1">
    <location>
        <begin position="95"/>
        <end position="104"/>
    </location>
</feature>
<dbReference type="AlphaFoldDB" id="A0A444H077"/>
<dbReference type="SUPFAM" id="SSF47413">
    <property type="entry name" value="lambda repressor-like DNA-binding domains"/>
    <property type="match status" value="1"/>
</dbReference>
<dbReference type="InterPro" id="IPR010982">
    <property type="entry name" value="Lambda_DNA-bd_dom_sf"/>
</dbReference>
<comment type="caution">
    <text evidence="3">The sequence shown here is derived from an EMBL/GenBank/DDBJ whole genome shotgun (WGS) entry which is preliminary data.</text>
</comment>
<feature type="domain" description="HTH cro/C1-type" evidence="2">
    <location>
        <begin position="25"/>
        <end position="66"/>
    </location>
</feature>
<dbReference type="EMBL" id="SBII01000010">
    <property type="protein sequence ID" value="RWW96627.1"/>
    <property type="molecule type" value="Genomic_DNA"/>
</dbReference>
<dbReference type="RefSeq" id="WP_128390530.1">
    <property type="nucleotide sequence ID" value="NZ_SBII01000010.1"/>
</dbReference>
<protein>
    <submittedName>
        <fullName evidence="3">XRE family transcriptional regulator</fullName>
    </submittedName>
</protein>
<dbReference type="Pfam" id="PF01381">
    <property type="entry name" value="HTH_3"/>
    <property type="match status" value="1"/>
</dbReference>
<dbReference type="OrthoDB" id="1034290at2"/>
<evidence type="ECO:0000256" key="1">
    <source>
        <dbReference type="SAM" id="MobiDB-lite"/>
    </source>
</evidence>
<dbReference type="Gene3D" id="1.10.260.40">
    <property type="entry name" value="lambda repressor-like DNA-binding domains"/>
    <property type="match status" value="1"/>
</dbReference>